<gene>
    <name evidence="1" type="ORF">DFR47_107157</name>
</gene>
<evidence type="ECO:0000313" key="1">
    <source>
        <dbReference type="EMBL" id="RBO92258.1"/>
    </source>
</evidence>
<proteinExistence type="predicted"/>
<dbReference type="EMBL" id="QNRH01000007">
    <property type="protein sequence ID" value="RBO92258.1"/>
    <property type="molecule type" value="Genomic_DNA"/>
</dbReference>
<sequence length="118" mass="12720">MLRHKAAIQCTRYAIGFAGIIDPDEAERSPEVITHAVVMAPPLIMPAEHETSTNPFDSTAFLTELKEAPAMAGDIETLEDIWSSHDPLSVLEGDDYAQGVVLKIKERCLATIDTGAAA</sequence>
<reference evidence="1 2" key="1">
    <citation type="submission" date="2018-06" db="EMBL/GenBank/DDBJ databases">
        <title>Genomic Encyclopedia of Type Strains, Phase IV (KMG-IV): sequencing the most valuable type-strain genomes for metagenomic binning, comparative biology and taxonomic classification.</title>
        <authorList>
            <person name="Goeker M."/>
        </authorList>
    </citation>
    <scope>NUCLEOTIDE SEQUENCE [LARGE SCALE GENOMIC DNA]</scope>
    <source>
        <strain evidence="1 2">DSM 25619</strain>
    </source>
</reference>
<name>A0A366DST4_9HYPH</name>
<comment type="caution">
    <text evidence="1">The sequence shown here is derived from an EMBL/GenBank/DDBJ whole genome shotgun (WGS) entry which is preliminary data.</text>
</comment>
<dbReference type="Proteomes" id="UP000252893">
    <property type="component" value="Unassembled WGS sequence"/>
</dbReference>
<accession>A0A366DST4</accession>
<dbReference type="AlphaFoldDB" id="A0A366DST4"/>
<evidence type="ECO:0000313" key="2">
    <source>
        <dbReference type="Proteomes" id="UP000252893"/>
    </source>
</evidence>
<dbReference type="RefSeq" id="WP_374788417.1">
    <property type="nucleotide sequence ID" value="NZ_JBHEEG010000009.1"/>
</dbReference>
<protein>
    <submittedName>
        <fullName evidence="1">Uncharacterized protein</fullName>
    </submittedName>
</protein>
<organism evidence="1 2">
    <name type="scientific">Pseudochrobactrum asaccharolyticum</name>
    <dbReference type="NCBI Taxonomy" id="354351"/>
    <lineage>
        <taxon>Bacteria</taxon>
        <taxon>Pseudomonadati</taxon>
        <taxon>Pseudomonadota</taxon>
        <taxon>Alphaproteobacteria</taxon>
        <taxon>Hyphomicrobiales</taxon>
        <taxon>Brucellaceae</taxon>
        <taxon>Pseudochrobactrum</taxon>
    </lineage>
</organism>
<keyword evidence="2" id="KW-1185">Reference proteome</keyword>